<dbReference type="GO" id="GO:0046872">
    <property type="term" value="F:metal ion binding"/>
    <property type="evidence" value="ECO:0007669"/>
    <property type="project" value="UniProtKB-KW"/>
</dbReference>
<name>A0ABD5Q1G2_9EURY</name>
<dbReference type="PROSITE" id="PS51318">
    <property type="entry name" value="TAT"/>
    <property type="match status" value="1"/>
</dbReference>
<dbReference type="AlphaFoldDB" id="A0ABD5Q1G2"/>
<sequence length="526" mass="53410">MPENDNGVSRRNVLKMAGGSVAATGVASLAGATGRVEVNVGFRGDDARRAALSAAGGVVREFGSLDVVTIRASAKAAKALERRKGVRYVERNGTVHAHAQTLPWGIDRVDADVVHSNGETGNGADIAILDTGIDSDHPDLQANLGTGKDFSGKGSWEDGNGHGTHCAGIADGVNNSEGVVGVSTEATLHAGKVLDDSGSGSFSNVAAGIEWAANQGYDVASLSLGGSSGSSTIKDAVDYAYNNGVLVVSSAGNSGPCSDCVGYPAAYSNAVAVSSTESDDSLSSFSSTGPEVELAAPGGSIYSTYNDGGYNTLSGTSMACPHVSGAGAQLMANGATNTETRSTLQQTAEDIGLASNEQGYGLLDVEAAVNGDGGGGGGDCLDATKWPAGTGSSGAENIDTVGFGGQFSKSSADNAYEDFTCAGPITVSPGGSFDISLDYSDGGYDSHYANVYVDWDQNEDWSTATETRIMSNVSDDTSTYTATVDVPSDAPTGQTLVRVRLSWNDFAGPSATGEYGEVNDFTVEVQ</sequence>
<dbReference type="GO" id="GO:0006508">
    <property type="term" value="P:proteolysis"/>
    <property type="evidence" value="ECO:0007669"/>
    <property type="project" value="UniProtKB-KW"/>
</dbReference>
<evidence type="ECO:0000256" key="6">
    <source>
        <dbReference type="PROSITE-ProRule" id="PRU01240"/>
    </source>
</evidence>
<dbReference type="Pfam" id="PF00082">
    <property type="entry name" value="Peptidase_S8"/>
    <property type="match status" value="1"/>
</dbReference>
<protein>
    <submittedName>
        <fullName evidence="11">S8 family peptidase</fullName>
    </submittedName>
</protein>
<evidence type="ECO:0000259" key="9">
    <source>
        <dbReference type="Pfam" id="PF20009"/>
    </source>
</evidence>
<proteinExistence type="inferred from homology"/>
<evidence type="ECO:0000256" key="3">
    <source>
        <dbReference type="ARBA" id="ARBA00022723"/>
    </source>
</evidence>
<keyword evidence="3" id="KW-0479">Metal-binding</keyword>
<dbReference type="InterPro" id="IPR045474">
    <property type="entry name" value="GEVED"/>
</dbReference>
<dbReference type="GO" id="GO:0004252">
    <property type="term" value="F:serine-type endopeptidase activity"/>
    <property type="evidence" value="ECO:0007669"/>
    <property type="project" value="UniProtKB-UniRule"/>
</dbReference>
<evidence type="ECO:0000256" key="4">
    <source>
        <dbReference type="ARBA" id="ARBA00022801"/>
    </source>
</evidence>
<dbReference type="Pfam" id="PF20009">
    <property type="entry name" value="GEVED"/>
    <property type="match status" value="1"/>
</dbReference>
<accession>A0ABD5Q1G2</accession>
<dbReference type="PANTHER" id="PTHR43806:SF11">
    <property type="entry name" value="CEREVISIN-RELATED"/>
    <property type="match status" value="1"/>
</dbReference>
<evidence type="ECO:0000256" key="7">
    <source>
        <dbReference type="RuleBase" id="RU003355"/>
    </source>
</evidence>
<evidence type="ECO:0000313" key="12">
    <source>
        <dbReference type="Proteomes" id="UP001595945"/>
    </source>
</evidence>
<dbReference type="PRINTS" id="PR00723">
    <property type="entry name" value="SUBTILISIN"/>
</dbReference>
<dbReference type="InterPro" id="IPR036852">
    <property type="entry name" value="Peptidase_S8/S53_dom_sf"/>
</dbReference>
<dbReference type="InterPro" id="IPR050131">
    <property type="entry name" value="Peptidase_S8_subtilisin-like"/>
</dbReference>
<dbReference type="InterPro" id="IPR023827">
    <property type="entry name" value="Peptidase_S8_Asp-AS"/>
</dbReference>
<dbReference type="InterPro" id="IPR015500">
    <property type="entry name" value="Peptidase_S8_subtilisin-rel"/>
</dbReference>
<feature type="domain" description="Fervidolysin-like N-terminal prodomain" evidence="10">
    <location>
        <begin position="37"/>
        <end position="92"/>
    </location>
</feature>
<evidence type="ECO:0000259" key="10">
    <source>
        <dbReference type="Pfam" id="PF22148"/>
    </source>
</evidence>
<dbReference type="PROSITE" id="PS51892">
    <property type="entry name" value="SUBTILASE"/>
    <property type="match status" value="1"/>
</dbReference>
<keyword evidence="12" id="KW-1185">Reference proteome</keyword>
<dbReference type="PROSITE" id="PS00138">
    <property type="entry name" value="SUBTILASE_SER"/>
    <property type="match status" value="1"/>
</dbReference>
<dbReference type="Pfam" id="PF22148">
    <property type="entry name" value="Fervidolysin_NPro-like"/>
    <property type="match status" value="1"/>
</dbReference>
<feature type="active site" description="Charge relay system" evidence="6">
    <location>
        <position position="130"/>
    </location>
</feature>
<feature type="domain" description="GEVED" evidence="9">
    <location>
        <begin position="448"/>
        <end position="523"/>
    </location>
</feature>
<dbReference type="CDD" id="cd07477">
    <property type="entry name" value="Peptidases_S8_Subtilisin_subset"/>
    <property type="match status" value="1"/>
</dbReference>
<dbReference type="SUPFAM" id="SSF52743">
    <property type="entry name" value="Subtilisin-like"/>
    <property type="match status" value="1"/>
</dbReference>
<comment type="similarity">
    <text evidence="1 6 7">Belongs to the peptidase S8 family.</text>
</comment>
<keyword evidence="4 6" id="KW-0378">Hydrolase</keyword>
<gene>
    <name evidence="11" type="ORF">ACFO9K_09915</name>
</gene>
<dbReference type="Gene3D" id="3.30.70.80">
    <property type="entry name" value="Peptidase S8 propeptide/proteinase inhibitor I9"/>
    <property type="match status" value="1"/>
</dbReference>
<evidence type="ECO:0000259" key="8">
    <source>
        <dbReference type="Pfam" id="PF00082"/>
    </source>
</evidence>
<keyword evidence="5 6" id="KW-0720">Serine protease</keyword>
<dbReference type="RefSeq" id="WP_254269685.1">
    <property type="nucleotide sequence ID" value="NZ_CP100400.1"/>
</dbReference>
<dbReference type="Proteomes" id="UP001595945">
    <property type="component" value="Unassembled WGS sequence"/>
</dbReference>
<dbReference type="InterPro" id="IPR000209">
    <property type="entry name" value="Peptidase_S8/S53_dom"/>
</dbReference>
<evidence type="ECO:0000313" key="11">
    <source>
        <dbReference type="EMBL" id="MFC4824582.1"/>
    </source>
</evidence>
<evidence type="ECO:0000256" key="2">
    <source>
        <dbReference type="ARBA" id="ARBA00022670"/>
    </source>
</evidence>
<dbReference type="InterPro" id="IPR023828">
    <property type="entry name" value="Peptidase_S8_Ser-AS"/>
</dbReference>
<dbReference type="InterPro" id="IPR006311">
    <property type="entry name" value="TAT_signal"/>
</dbReference>
<keyword evidence="2 6" id="KW-0645">Protease</keyword>
<comment type="caution">
    <text evidence="11">The sequence shown here is derived from an EMBL/GenBank/DDBJ whole genome shotgun (WGS) entry which is preliminary data.</text>
</comment>
<feature type="domain" description="Peptidase S8/S53" evidence="8">
    <location>
        <begin position="121"/>
        <end position="361"/>
    </location>
</feature>
<dbReference type="InterPro" id="IPR054399">
    <property type="entry name" value="Fervidolysin-like_N_prodom"/>
</dbReference>
<dbReference type="PANTHER" id="PTHR43806">
    <property type="entry name" value="PEPTIDASE S8"/>
    <property type="match status" value="1"/>
</dbReference>
<reference evidence="11 12" key="1">
    <citation type="journal article" date="2019" name="Int. J. Syst. Evol. Microbiol.">
        <title>The Global Catalogue of Microorganisms (GCM) 10K type strain sequencing project: providing services to taxonomists for standard genome sequencing and annotation.</title>
        <authorList>
            <consortium name="The Broad Institute Genomics Platform"/>
            <consortium name="The Broad Institute Genome Sequencing Center for Infectious Disease"/>
            <person name="Wu L."/>
            <person name="Ma J."/>
        </authorList>
    </citation>
    <scope>NUCLEOTIDE SEQUENCE [LARGE SCALE GENOMIC DNA]</scope>
    <source>
        <strain evidence="11 12">XZYJ18</strain>
    </source>
</reference>
<dbReference type="PROSITE" id="PS00136">
    <property type="entry name" value="SUBTILASE_ASP"/>
    <property type="match status" value="1"/>
</dbReference>
<dbReference type="Gene3D" id="3.40.50.200">
    <property type="entry name" value="Peptidase S8/S53 domain"/>
    <property type="match status" value="1"/>
</dbReference>
<dbReference type="GeneID" id="73044732"/>
<feature type="active site" description="Charge relay system" evidence="6">
    <location>
        <position position="162"/>
    </location>
</feature>
<dbReference type="EMBL" id="JBHSHT010000001">
    <property type="protein sequence ID" value="MFC4824582.1"/>
    <property type="molecule type" value="Genomic_DNA"/>
</dbReference>
<dbReference type="InterPro" id="IPR034202">
    <property type="entry name" value="Subtilisin_Carlsberg-like"/>
</dbReference>
<organism evidence="11 12">
    <name type="scientific">Halorussus aquaticus</name>
    <dbReference type="NCBI Taxonomy" id="2953748"/>
    <lineage>
        <taxon>Archaea</taxon>
        <taxon>Methanobacteriati</taxon>
        <taxon>Methanobacteriota</taxon>
        <taxon>Stenosarchaea group</taxon>
        <taxon>Halobacteria</taxon>
        <taxon>Halobacteriales</taxon>
        <taxon>Haladaptataceae</taxon>
        <taxon>Halorussus</taxon>
    </lineage>
</organism>
<feature type="active site" description="Charge relay system" evidence="6">
    <location>
        <position position="317"/>
    </location>
</feature>
<dbReference type="InterPro" id="IPR037045">
    <property type="entry name" value="S8pro/Inhibitor_I9_sf"/>
</dbReference>
<evidence type="ECO:0000256" key="1">
    <source>
        <dbReference type="ARBA" id="ARBA00011073"/>
    </source>
</evidence>
<evidence type="ECO:0000256" key="5">
    <source>
        <dbReference type="ARBA" id="ARBA00022825"/>
    </source>
</evidence>